<dbReference type="GO" id="GO:0016787">
    <property type="term" value="F:hydrolase activity"/>
    <property type="evidence" value="ECO:0007669"/>
    <property type="project" value="UniProtKB-KW"/>
</dbReference>
<keyword evidence="5" id="KW-1185">Reference proteome</keyword>
<dbReference type="PANTHER" id="PTHR12304">
    <property type="entry name" value="INOSINE-URIDINE PREFERRING NUCLEOSIDE HYDROLASE"/>
    <property type="match status" value="1"/>
</dbReference>
<feature type="domain" description="Inosine/uridine-preferring nucleoside hydrolase" evidence="3">
    <location>
        <begin position="23"/>
        <end position="292"/>
    </location>
</feature>
<accession>A0ABW0LE06</accession>
<proteinExistence type="predicted"/>
<dbReference type="InterPro" id="IPR023186">
    <property type="entry name" value="IUNH"/>
</dbReference>
<evidence type="ECO:0000256" key="2">
    <source>
        <dbReference type="ARBA" id="ARBA00023295"/>
    </source>
</evidence>
<keyword evidence="2" id="KW-0326">Glycosidase</keyword>
<dbReference type="Proteomes" id="UP001596147">
    <property type="component" value="Unassembled WGS sequence"/>
</dbReference>
<dbReference type="PANTHER" id="PTHR12304:SF4">
    <property type="entry name" value="URIDINE NUCLEOSIDASE"/>
    <property type="match status" value="1"/>
</dbReference>
<evidence type="ECO:0000259" key="3">
    <source>
        <dbReference type="Pfam" id="PF01156"/>
    </source>
</evidence>
<evidence type="ECO:0000256" key="1">
    <source>
        <dbReference type="ARBA" id="ARBA00022801"/>
    </source>
</evidence>
<sequence length="303" mass="34715">MFQKMDDVTLLRKLTPPTSKVRMILDTDTFNEIDDQFAIVYALFSQEKLQVEAIYAAPFLNNRSTSPLDGMEKSYEEILRILKRINMSHDNFVYKGSNTFLNNVNEPLQSEAANDLVKRAMETPDDELLYVVAIGAITNIASAILIEPKIIEKIVVVWLGGHALHWPNTSEFNLQQDVVSAQTVLNCGVPLVLIPCMGVTSHLHTTLSEMKQFVKGKGEIGDFLTMRFEEYHDNHYAYSKVIWDLAAIAYLVNHHFIPTQIIHSPVLTDQRTYSVDASRHFIRYAYHVDRDAIFRDFFTKLEK</sequence>
<dbReference type="Gene3D" id="3.90.245.10">
    <property type="entry name" value="Ribonucleoside hydrolase-like"/>
    <property type="match status" value="1"/>
</dbReference>
<dbReference type="SUPFAM" id="SSF53590">
    <property type="entry name" value="Nucleoside hydrolase"/>
    <property type="match status" value="1"/>
</dbReference>
<dbReference type="InterPro" id="IPR036452">
    <property type="entry name" value="Ribo_hydro-like"/>
</dbReference>
<dbReference type="InterPro" id="IPR001910">
    <property type="entry name" value="Inosine/uridine_hydrolase_dom"/>
</dbReference>
<evidence type="ECO:0000313" key="5">
    <source>
        <dbReference type="Proteomes" id="UP001596147"/>
    </source>
</evidence>
<protein>
    <submittedName>
        <fullName evidence="4">Nucleoside hydrolase</fullName>
    </submittedName>
</protein>
<evidence type="ECO:0000313" key="4">
    <source>
        <dbReference type="EMBL" id="MFC5463555.1"/>
    </source>
</evidence>
<comment type="caution">
    <text evidence="4">The sequence shown here is derived from an EMBL/GenBank/DDBJ whole genome shotgun (WGS) entry which is preliminary data.</text>
</comment>
<dbReference type="Pfam" id="PF01156">
    <property type="entry name" value="IU_nuc_hydro"/>
    <property type="match status" value="1"/>
</dbReference>
<keyword evidence="1 4" id="KW-0378">Hydrolase</keyword>
<name>A0ABW0LE06_9BACI</name>
<organism evidence="4 5">
    <name type="scientific">Lederbergia graminis</name>
    <dbReference type="NCBI Taxonomy" id="735518"/>
    <lineage>
        <taxon>Bacteria</taxon>
        <taxon>Bacillati</taxon>
        <taxon>Bacillota</taxon>
        <taxon>Bacilli</taxon>
        <taxon>Bacillales</taxon>
        <taxon>Bacillaceae</taxon>
        <taxon>Lederbergia</taxon>
    </lineage>
</organism>
<dbReference type="RefSeq" id="WP_382347194.1">
    <property type="nucleotide sequence ID" value="NZ_JBHSMC010000001.1"/>
</dbReference>
<gene>
    <name evidence="4" type="ORF">ACFPM4_02175</name>
</gene>
<reference evidence="5" key="1">
    <citation type="journal article" date="2019" name="Int. J. Syst. Evol. Microbiol.">
        <title>The Global Catalogue of Microorganisms (GCM) 10K type strain sequencing project: providing services to taxonomists for standard genome sequencing and annotation.</title>
        <authorList>
            <consortium name="The Broad Institute Genomics Platform"/>
            <consortium name="The Broad Institute Genome Sequencing Center for Infectious Disease"/>
            <person name="Wu L."/>
            <person name="Ma J."/>
        </authorList>
    </citation>
    <scope>NUCLEOTIDE SEQUENCE [LARGE SCALE GENOMIC DNA]</scope>
    <source>
        <strain evidence="5">CGMCC 1.12237</strain>
    </source>
</reference>
<dbReference type="EMBL" id="JBHSMC010000001">
    <property type="protein sequence ID" value="MFC5463555.1"/>
    <property type="molecule type" value="Genomic_DNA"/>
</dbReference>